<dbReference type="Gene3D" id="3.20.20.140">
    <property type="entry name" value="Metal-dependent hydrolases"/>
    <property type="match status" value="1"/>
</dbReference>
<dbReference type="InterPro" id="IPR032466">
    <property type="entry name" value="Metal_Hydrolase"/>
</dbReference>
<sequence length="221" mass="23608">LKFMATGGVMSLGTTVGSQQLTFDEMAAIIEIAEMYGVHTATHAHGTNGIKAAVRAGVTSVEHGMMLDDEAIDLMLQKGTYLTPTIIAAERIVVNGEAGGIAGWMVQKARQVLENHKNGIQKCLARGVKLDFGSDAGTPYNFHGKQGYEFELMVSFGFTPAQALTAATVTNSQLLRMQDKIGTIEPGKLADIVAFAGNPLDDIKVMQDCRFVMKDGAVIKS</sequence>
<evidence type="ECO:0000313" key="3">
    <source>
        <dbReference type="Proteomes" id="UP000824073"/>
    </source>
</evidence>
<gene>
    <name evidence="2" type="ORF">IAB67_06330</name>
</gene>
<dbReference type="CDD" id="cd01299">
    <property type="entry name" value="Met_dep_hydrolase_A"/>
    <property type="match status" value="1"/>
</dbReference>
<dbReference type="GO" id="GO:0016787">
    <property type="term" value="F:hydrolase activity"/>
    <property type="evidence" value="ECO:0007669"/>
    <property type="project" value="InterPro"/>
</dbReference>
<dbReference type="InterPro" id="IPR051781">
    <property type="entry name" value="Metallo-dep_Hydrolase"/>
</dbReference>
<dbReference type="PANTHER" id="PTHR43135">
    <property type="entry name" value="ALPHA-D-RIBOSE 1-METHYLPHOSPHONATE 5-TRIPHOSPHATE DIPHOSPHATASE"/>
    <property type="match status" value="1"/>
</dbReference>
<dbReference type="AlphaFoldDB" id="A0A9D1IWA3"/>
<dbReference type="Pfam" id="PF01979">
    <property type="entry name" value="Amidohydro_1"/>
    <property type="match status" value="1"/>
</dbReference>
<dbReference type="EMBL" id="DVMR01000051">
    <property type="protein sequence ID" value="HIU43896.1"/>
    <property type="molecule type" value="Genomic_DNA"/>
</dbReference>
<proteinExistence type="predicted"/>
<dbReference type="PANTHER" id="PTHR43135:SF3">
    <property type="entry name" value="ALPHA-D-RIBOSE 1-METHYLPHOSPHONATE 5-TRIPHOSPHATE DIPHOSPHATASE"/>
    <property type="match status" value="1"/>
</dbReference>
<reference evidence="2" key="1">
    <citation type="submission" date="2020-10" db="EMBL/GenBank/DDBJ databases">
        <authorList>
            <person name="Gilroy R."/>
        </authorList>
    </citation>
    <scope>NUCLEOTIDE SEQUENCE</scope>
    <source>
        <strain evidence="2">CHK191-8634</strain>
    </source>
</reference>
<dbReference type="Proteomes" id="UP000824073">
    <property type="component" value="Unassembled WGS sequence"/>
</dbReference>
<protein>
    <submittedName>
        <fullName evidence="2">Amidohydrolase family protein</fullName>
    </submittedName>
</protein>
<evidence type="ECO:0000259" key="1">
    <source>
        <dbReference type="Pfam" id="PF01979"/>
    </source>
</evidence>
<dbReference type="SUPFAM" id="SSF51556">
    <property type="entry name" value="Metallo-dependent hydrolases"/>
    <property type="match status" value="1"/>
</dbReference>
<organism evidence="2 3">
    <name type="scientific">Candidatus Ventrousia excrementavium</name>
    <dbReference type="NCBI Taxonomy" id="2840961"/>
    <lineage>
        <taxon>Bacteria</taxon>
        <taxon>Bacillati</taxon>
        <taxon>Bacillota</taxon>
        <taxon>Clostridia</taxon>
        <taxon>Eubacteriales</taxon>
        <taxon>Clostridiaceae</taxon>
        <taxon>Clostridiaceae incertae sedis</taxon>
        <taxon>Candidatus Ventrousia</taxon>
    </lineage>
</organism>
<name>A0A9D1IWA3_9CLOT</name>
<feature type="non-terminal residue" evidence="2">
    <location>
        <position position="1"/>
    </location>
</feature>
<accession>A0A9D1IWA3</accession>
<reference evidence="2" key="2">
    <citation type="journal article" date="2021" name="PeerJ">
        <title>Extensive microbial diversity within the chicken gut microbiome revealed by metagenomics and culture.</title>
        <authorList>
            <person name="Gilroy R."/>
            <person name="Ravi A."/>
            <person name="Getino M."/>
            <person name="Pursley I."/>
            <person name="Horton D.L."/>
            <person name="Alikhan N.F."/>
            <person name="Baker D."/>
            <person name="Gharbi K."/>
            <person name="Hall N."/>
            <person name="Watson M."/>
            <person name="Adriaenssens E.M."/>
            <person name="Foster-Nyarko E."/>
            <person name="Jarju S."/>
            <person name="Secka A."/>
            <person name="Antonio M."/>
            <person name="Oren A."/>
            <person name="Chaudhuri R.R."/>
            <person name="La Ragione R."/>
            <person name="Hildebrand F."/>
            <person name="Pallen M.J."/>
        </authorList>
    </citation>
    <scope>NUCLEOTIDE SEQUENCE</scope>
    <source>
        <strain evidence="2">CHK191-8634</strain>
    </source>
</reference>
<dbReference type="InterPro" id="IPR057744">
    <property type="entry name" value="OTAase-like"/>
</dbReference>
<feature type="domain" description="Amidohydrolase-related" evidence="1">
    <location>
        <begin position="2"/>
        <end position="216"/>
    </location>
</feature>
<dbReference type="InterPro" id="IPR006680">
    <property type="entry name" value="Amidohydro-rel"/>
</dbReference>
<comment type="caution">
    <text evidence="2">The sequence shown here is derived from an EMBL/GenBank/DDBJ whole genome shotgun (WGS) entry which is preliminary data.</text>
</comment>
<evidence type="ECO:0000313" key="2">
    <source>
        <dbReference type="EMBL" id="HIU43896.1"/>
    </source>
</evidence>